<proteinExistence type="predicted"/>
<reference evidence="2 3" key="1">
    <citation type="submission" date="2012-06" db="EMBL/GenBank/DDBJ databases">
        <title>Finished plasmid 1 of genome of Crinalium epipsammum PCC 9333.</title>
        <authorList>
            <consortium name="US DOE Joint Genome Institute"/>
            <person name="Gugger M."/>
            <person name="Coursin T."/>
            <person name="Rippka R."/>
            <person name="Tandeau De Marsac N."/>
            <person name="Huntemann M."/>
            <person name="Wei C.-L."/>
            <person name="Han J."/>
            <person name="Detter J.C."/>
            <person name="Han C."/>
            <person name="Tapia R."/>
            <person name="Davenport K."/>
            <person name="Daligault H."/>
            <person name="Erkkila T."/>
            <person name="Gu W."/>
            <person name="Munk A.C.C."/>
            <person name="Teshima H."/>
            <person name="Xu Y."/>
            <person name="Chain P."/>
            <person name="Chen A."/>
            <person name="Krypides N."/>
            <person name="Mavromatis K."/>
            <person name="Markowitz V."/>
            <person name="Szeto E."/>
            <person name="Ivanova N."/>
            <person name="Mikhailova N."/>
            <person name="Ovchinnikova G."/>
            <person name="Pagani I."/>
            <person name="Pati A."/>
            <person name="Goodwin L."/>
            <person name="Peters L."/>
            <person name="Pitluck S."/>
            <person name="Woyke T."/>
            <person name="Kerfeld C."/>
        </authorList>
    </citation>
    <scope>NUCLEOTIDE SEQUENCE [LARGE SCALE GENOMIC DNA]</scope>
    <source>
        <strain evidence="2 3">PCC 9333</strain>
        <plasmid evidence="3">Plasmid pCRI9333.01</plasmid>
    </source>
</reference>
<keyword evidence="1" id="KW-1133">Transmembrane helix</keyword>
<feature type="transmembrane region" description="Helical" evidence="1">
    <location>
        <begin position="36"/>
        <end position="56"/>
    </location>
</feature>
<accession>K9W6Z2</accession>
<name>K9W6Z2_9CYAN</name>
<keyword evidence="1" id="KW-0472">Membrane</keyword>
<dbReference type="EMBL" id="CP003621">
    <property type="protein sequence ID" value="AFZ15522.1"/>
    <property type="molecule type" value="Genomic_DNA"/>
</dbReference>
<protein>
    <submittedName>
        <fullName evidence="2">Uncharacterized protein</fullName>
    </submittedName>
</protein>
<dbReference type="KEGG" id="cep:Cri9333_4746"/>
<keyword evidence="3" id="KW-1185">Reference proteome</keyword>
<feature type="transmembrane region" description="Helical" evidence="1">
    <location>
        <begin position="68"/>
        <end position="87"/>
    </location>
</feature>
<keyword evidence="2" id="KW-0614">Plasmid</keyword>
<gene>
    <name evidence="2" type="ORF">Cri9333_4746</name>
</gene>
<keyword evidence="1" id="KW-0812">Transmembrane</keyword>
<evidence type="ECO:0000313" key="2">
    <source>
        <dbReference type="EMBL" id="AFZ15522.1"/>
    </source>
</evidence>
<dbReference type="AlphaFoldDB" id="K9W6Z2"/>
<feature type="transmembrane region" description="Helical" evidence="1">
    <location>
        <begin position="7"/>
        <end position="24"/>
    </location>
</feature>
<dbReference type="HOGENOM" id="CLU_2463877_0_0_3"/>
<geneLocation type="plasmid" evidence="2 3">
    <name>pCRI9333.01</name>
</geneLocation>
<dbReference type="Proteomes" id="UP000010472">
    <property type="component" value="Plasmid pCRI9333.01"/>
</dbReference>
<sequence>MGKAFELVGYFLIGISITGLFSYSSRAFANLQPYGFWLSVAASLLLIVAGVADDFFCSVLGLSYQNYIGALISVIAVLIVGGVIQWID</sequence>
<dbReference type="RefSeq" id="WP_015179953.1">
    <property type="nucleotide sequence ID" value="NC_019733.1"/>
</dbReference>
<organism evidence="2 3">
    <name type="scientific">Crinalium epipsammum PCC 9333</name>
    <dbReference type="NCBI Taxonomy" id="1173022"/>
    <lineage>
        <taxon>Bacteria</taxon>
        <taxon>Bacillati</taxon>
        <taxon>Cyanobacteriota</taxon>
        <taxon>Cyanophyceae</taxon>
        <taxon>Gomontiellales</taxon>
        <taxon>Gomontiellaceae</taxon>
        <taxon>Crinalium</taxon>
    </lineage>
</organism>
<evidence type="ECO:0000256" key="1">
    <source>
        <dbReference type="SAM" id="Phobius"/>
    </source>
</evidence>
<evidence type="ECO:0000313" key="3">
    <source>
        <dbReference type="Proteomes" id="UP000010472"/>
    </source>
</evidence>